<gene>
    <name evidence="4" type="ORF">Pma05_48850</name>
</gene>
<feature type="compositionally biased region" description="Basic and acidic residues" evidence="2">
    <location>
        <begin position="152"/>
        <end position="163"/>
    </location>
</feature>
<feature type="domain" description="HTH merR-type" evidence="3">
    <location>
        <begin position="3"/>
        <end position="72"/>
    </location>
</feature>
<dbReference type="RefSeq" id="WP_203859760.1">
    <property type="nucleotide sequence ID" value="NZ_BAAAZQ010000017.1"/>
</dbReference>
<evidence type="ECO:0000259" key="3">
    <source>
        <dbReference type="PROSITE" id="PS50937"/>
    </source>
</evidence>
<dbReference type="PANTHER" id="PTHR30204">
    <property type="entry name" value="REDOX-CYCLING DRUG-SENSING TRANSCRIPTIONAL ACTIVATOR SOXR"/>
    <property type="match status" value="1"/>
</dbReference>
<comment type="caution">
    <text evidence="4">The sequence shown here is derived from an EMBL/GenBank/DDBJ whole genome shotgun (WGS) entry which is preliminary data.</text>
</comment>
<dbReference type="Proteomes" id="UP000621500">
    <property type="component" value="Unassembled WGS sequence"/>
</dbReference>
<dbReference type="PROSITE" id="PS50937">
    <property type="entry name" value="HTH_MERR_2"/>
    <property type="match status" value="1"/>
</dbReference>
<evidence type="ECO:0000313" key="5">
    <source>
        <dbReference type="Proteomes" id="UP000621500"/>
    </source>
</evidence>
<dbReference type="InterPro" id="IPR047057">
    <property type="entry name" value="MerR_fam"/>
</dbReference>
<evidence type="ECO:0000256" key="1">
    <source>
        <dbReference type="ARBA" id="ARBA00023125"/>
    </source>
</evidence>
<dbReference type="SUPFAM" id="SSF46955">
    <property type="entry name" value="Putative DNA-binding domain"/>
    <property type="match status" value="1"/>
</dbReference>
<dbReference type="Pfam" id="PF13411">
    <property type="entry name" value="MerR_1"/>
    <property type="match status" value="1"/>
</dbReference>
<dbReference type="SMART" id="SM00422">
    <property type="entry name" value="HTH_MERR"/>
    <property type="match status" value="1"/>
</dbReference>
<evidence type="ECO:0000256" key="2">
    <source>
        <dbReference type="SAM" id="MobiDB-lite"/>
    </source>
</evidence>
<dbReference type="PANTHER" id="PTHR30204:SF98">
    <property type="entry name" value="HTH-TYPE TRANSCRIPTIONAL REGULATOR ADHR"/>
    <property type="match status" value="1"/>
</dbReference>
<dbReference type="InterPro" id="IPR009061">
    <property type="entry name" value="DNA-bd_dom_put_sf"/>
</dbReference>
<keyword evidence="5" id="KW-1185">Reference proteome</keyword>
<accession>A0ABQ4EUH2</accession>
<feature type="region of interest" description="Disordered" evidence="2">
    <location>
        <begin position="122"/>
        <end position="189"/>
    </location>
</feature>
<keyword evidence="1" id="KW-0238">DNA-binding</keyword>
<organism evidence="4 5">
    <name type="scientific">Plantactinospora mayteni</name>
    <dbReference type="NCBI Taxonomy" id="566021"/>
    <lineage>
        <taxon>Bacteria</taxon>
        <taxon>Bacillati</taxon>
        <taxon>Actinomycetota</taxon>
        <taxon>Actinomycetes</taxon>
        <taxon>Micromonosporales</taxon>
        <taxon>Micromonosporaceae</taxon>
        <taxon>Plantactinospora</taxon>
    </lineage>
</organism>
<dbReference type="Gene3D" id="1.10.1660.10">
    <property type="match status" value="1"/>
</dbReference>
<dbReference type="InterPro" id="IPR000551">
    <property type="entry name" value="MerR-type_HTH_dom"/>
</dbReference>
<dbReference type="EMBL" id="BONX01000034">
    <property type="protein sequence ID" value="GIG98312.1"/>
    <property type="molecule type" value="Genomic_DNA"/>
</dbReference>
<evidence type="ECO:0000313" key="4">
    <source>
        <dbReference type="EMBL" id="GIG98312.1"/>
    </source>
</evidence>
<dbReference type="CDD" id="cd01109">
    <property type="entry name" value="HTH_YyaN"/>
    <property type="match status" value="1"/>
</dbReference>
<sequence>MPSYTPREAAAHSGFSLDTLRYYERIGLLPPIRRTRSGRRSFTDMDLQWLALLRCLRDTGMPVTEMQQFVRLMRDGQGTTQERLAVLLTHQRRVQEQITRLQQHLGQILTKIDIYRQGQAWNPPHGRAPHVGDPLRIANSDETESGQLGHANGHDRHATRECAETPAGIPENLPTSPGPDRQGHNASEK</sequence>
<protein>
    <recommendedName>
        <fullName evidence="3">HTH merR-type domain-containing protein</fullName>
    </recommendedName>
</protein>
<name>A0ABQ4EUH2_9ACTN</name>
<reference evidence="4 5" key="1">
    <citation type="submission" date="2021-01" db="EMBL/GenBank/DDBJ databases">
        <title>Whole genome shotgun sequence of Plantactinospora mayteni NBRC 109088.</title>
        <authorList>
            <person name="Komaki H."/>
            <person name="Tamura T."/>
        </authorList>
    </citation>
    <scope>NUCLEOTIDE SEQUENCE [LARGE SCALE GENOMIC DNA]</scope>
    <source>
        <strain evidence="4 5">NBRC 109088</strain>
    </source>
</reference>
<proteinExistence type="predicted"/>